<accession>A0A0C2YRR3</accession>
<dbReference type="STRING" id="1036808.A0A0C2YRR3"/>
<feature type="compositionally biased region" description="Polar residues" evidence="1">
    <location>
        <begin position="379"/>
        <end position="390"/>
    </location>
</feature>
<organism evidence="2 3">
    <name type="scientific">Scleroderma citrinum Foug A</name>
    <dbReference type="NCBI Taxonomy" id="1036808"/>
    <lineage>
        <taxon>Eukaryota</taxon>
        <taxon>Fungi</taxon>
        <taxon>Dikarya</taxon>
        <taxon>Basidiomycota</taxon>
        <taxon>Agaricomycotina</taxon>
        <taxon>Agaricomycetes</taxon>
        <taxon>Agaricomycetidae</taxon>
        <taxon>Boletales</taxon>
        <taxon>Sclerodermatineae</taxon>
        <taxon>Sclerodermataceae</taxon>
        <taxon>Scleroderma</taxon>
    </lineage>
</organism>
<proteinExistence type="predicted"/>
<evidence type="ECO:0000313" key="2">
    <source>
        <dbReference type="EMBL" id="KIM52413.1"/>
    </source>
</evidence>
<keyword evidence="3" id="KW-1185">Reference proteome</keyword>
<gene>
    <name evidence="2" type="ORF">SCLCIDRAFT_1163411</name>
</gene>
<reference evidence="3" key="2">
    <citation type="submission" date="2015-01" db="EMBL/GenBank/DDBJ databases">
        <title>Evolutionary Origins and Diversification of the Mycorrhizal Mutualists.</title>
        <authorList>
            <consortium name="DOE Joint Genome Institute"/>
            <consortium name="Mycorrhizal Genomics Consortium"/>
            <person name="Kohler A."/>
            <person name="Kuo A."/>
            <person name="Nagy L.G."/>
            <person name="Floudas D."/>
            <person name="Copeland A."/>
            <person name="Barry K.W."/>
            <person name="Cichocki N."/>
            <person name="Veneault-Fourrey C."/>
            <person name="LaButti K."/>
            <person name="Lindquist E.A."/>
            <person name="Lipzen A."/>
            <person name="Lundell T."/>
            <person name="Morin E."/>
            <person name="Murat C."/>
            <person name="Riley R."/>
            <person name="Ohm R."/>
            <person name="Sun H."/>
            <person name="Tunlid A."/>
            <person name="Henrissat B."/>
            <person name="Grigoriev I.V."/>
            <person name="Hibbett D.S."/>
            <person name="Martin F."/>
        </authorList>
    </citation>
    <scope>NUCLEOTIDE SEQUENCE [LARGE SCALE GENOMIC DNA]</scope>
    <source>
        <strain evidence="3">Foug A</strain>
    </source>
</reference>
<feature type="region of interest" description="Disordered" evidence="1">
    <location>
        <begin position="294"/>
        <end position="410"/>
    </location>
</feature>
<dbReference type="EMBL" id="KN822211">
    <property type="protein sequence ID" value="KIM52413.1"/>
    <property type="molecule type" value="Genomic_DNA"/>
</dbReference>
<feature type="compositionally biased region" description="Pro residues" evidence="1">
    <location>
        <begin position="349"/>
        <end position="365"/>
    </location>
</feature>
<feature type="region of interest" description="Disordered" evidence="1">
    <location>
        <begin position="248"/>
        <end position="274"/>
    </location>
</feature>
<name>A0A0C2YRR3_9AGAM</name>
<evidence type="ECO:0000313" key="3">
    <source>
        <dbReference type="Proteomes" id="UP000053989"/>
    </source>
</evidence>
<dbReference type="InParanoid" id="A0A0C2YRR3"/>
<feature type="region of interest" description="Disordered" evidence="1">
    <location>
        <begin position="198"/>
        <end position="221"/>
    </location>
</feature>
<dbReference type="AlphaFoldDB" id="A0A0C2YRR3"/>
<dbReference type="OrthoDB" id="3218262at2759"/>
<evidence type="ECO:0000256" key="1">
    <source>
        <dbReference type="SAM" id="MobiDB-lite"/>
    </source>
</evidence>
<dbReference type="Proteomes" id="UP000053989">
    <property type="component" value="Unassembled WGS sequence"/>
</dbReference>
<dbReference type="HOGENOM" id="CLU_478200_0_0_1"/>
<feature type="compositionally biased region" description="Polar residues" evidence="1">
    <location>
        <begin position="198"/>
        <end position="213"/>
    </location>
</feature>
<sequence>MSLYTPVFPGQHDNNTSIRDTKDYVDLLRNVHLFLSTQGDMLAPPSRPSSPNFEERVFQLRENVREAFLDAKGEPANGMWTQLTEQLKMQCMRGGAGSASTTDDQVAVEQDVEWILPETEQEWFEWQAKREQEKCLKKKAISMQQDYDTVPLAADQPEHTSSIATRQMAVPEQGTSNVSPSTILRAKEKVKKWQAAINPNSTSTPHFQYSQSRTSKERVSGAGVKGKALAFAKGSSSLNFPVVKRAASTAHDNKGKGPPVGHSTSNNRVAVGDSTASPIIPSAIVDSGNAELASSKASRKASPTITAKPKINDFPETLFLPPSFPSQLYTSTPPPGKELGKSIRAKPQPILPIPPSSSTPPPLTPSEPVCIREKPRPVNPSTSQAPQFGSPQVHKHPEPFPPDDPIDLPVTPTKELAVAGASAPEDASVPHTLLSGGYPVSAGPALHPLDIRKHGMAVTSPAQGLEGDGAEKNASPTKSYFSSHATSPSLSPVPTQNLLLHSPESPVFSFTQDNNNNFRPPYTSTQDGLKQPLGPMSSGVFGMGYSSQLDIEKHVDRVSELLERDVDFDSWLRDVNTLDGVETSEV</sequence>
<protein>
    <submittedName>
        <fullName evidence="2">Uncharacterized protein</fullName>
    </submittedName>
</protein>
<reference evidence="2 3" key="1">
    <citation type="submission" date="2014-04" db="EMBL/GenBank/DDBJ databases">
        <authorList>
            <consortium name="DOE Joint Genome Institute"/>
            <person name="Kuo A."/>
            <person name="Kohler A."/>
            <person name="Nagy L.G."/>
            <person name="Floudas D."/>
            <person name="Copeland A."/>
            <person name="Barry K.W."/>
            <person name="Cichocki N."/>
            <person name="Veneault-Fourrey C."/>
            <person name="LaButti K."/>
            <person name="Lindquist E.A."/>
            <person name="Lipzen A."/>
            <person name="Lundell T."/>
            <person name="Morin E."/>
            <person name="Murat C."/>
            <person name="Sun H."/>
            <person name="Tunlid A."/>
            <person name="Henrissat B."/>
            <person name="Grigoriev I.V."/>
            <person name="Hibbett D.S."/>
            <person name="Martin F."/>
            <person name="Nordberg H.P."/>
            <person name="Cantor M.N."/>
            <person name="Hua S.X."/>
        </authorList>
    </citation>
    <scope>NUCLEOTIDE SEQUENCE [LARGE SCALE GENOMIC DNA]</scope>
    <source>
        <strain evidence="2 3">Foug A</strain>
    </source>
</reference>
<feature type="region of interest" description="Disordered" evidence="1">
    <location>
        <begin position="460"/>
        <end position="493"/>
    </location>
</feature>
<feature type="compositionally biased region" description="Polar residues" evidence="1">
    <location>
        <begin position="474"/>
        <end position="493"/>
    </location>
</feature>